<keyword evidence="2" id="KW-1185">Reference proteome</keyword>
<proteinExistence type="predicted"/>
<dbReference type="STRING" id="1499688.BN000_00713"/>
<name>A0A0U1NS28_9BACI</name>
<dbReference type="RefSeq" id="WP_090630905.1">
    <property type="nucleotide sequence ID" value="NZ_CVRB01000001.1"/>
</dbReference>
<protein>
    <submittedName>
        <fullName evidence="1">Uncharacterized protein</fullName>
    </submittedName>
</protein>
<evidence type="ECO:0000313" key="1">
    <source>
        <dbReference type="EMBL" id="CRK80824.1"/>
    </source>
</evidence>
<dbReference type="EMBL" id="CVRB01000001">
    <property type="protein sequence ID" value="CRK80824.1"/>
    <property type="molecule type" value="Genomic_DNA"/>
</dbReference>
<accession>A0A0U1NS28</accession>
<reference evidence="2" key="1">
    <citation type="submission" date="2015-05" db="EMBL/GenBank/DDBJ databases">
        <authorList>
            <person name="Urmite Genomes"/>
        </authorList>
    </citation>
    <scope>NUCLEOTIDE SEQUENCE [LARGE SCALE GENOMIC DNA]</scope>
    <source>
        <strain evidence="2">LF1</strain>
    </source>
</reference>
<evidence type="ECO:0000313" key="2">
    <source>
        <dbReference type="Proteomes" id="UP000199087"/>
    </source>
</evidence>
<sequence precursor="true">MNRKFTGRLILAVAFICTILFIQSIPTSFAWYQASSNAHGQIVNAMTSDLMNINLGKVEYKQNGKISVSVTVKNISPVSIPLKVEWLLNNEVINTSSTQLKQKSSFVSKLDDVQFPSSSQNSLKCRIVGFNEGYISETMSIPLDQGIASEGANNNESKP</sequence>
<dbReference type="Proteomes" id="UP000199087">
    <property type="component" value="Unassembled WGS sequence"/>
</dbReference>
<organism evidence="1 2">
    <name type="scientific">Neobacillus massiliamazoniensis</name>
    <dbReference type="NCBI Taxonomy" id="1499688"/>
    <lineage>
        <taxon>Bacteria</taxon>
        <taxon>Bacillati</taxon>
        <taxon>Bacillota</taxon>
        <taxon>Bacilli</taxon>
        <taxon>Bacillales</taxon>
        <taxon>Bacillaceae</taxon>
        <taxon>Neobacillus</taxon>
    </lineage>
</organism>
<dbReference type="AlphaFoldDB" id="A0A0U1NS28"/>
<gene>
    <name evidence="1" type="ORF">BN000_00713</name>
</gene>